<dbReference type="InterPro" id="IPR050639">
    <property type="entry name" value="SSR_resolvase"/>
</dbReference>
<keyword evidence="2" id="KW-0233">DNA recombination</keyword>
<dbReference type="Proteomes" id="UP000199286">
    <property type="component" value="Unassembled WGS sequence"/>
</dbReference>
<proteinExistence type="predicted"/>
<name>A0A1H3NWK6_9RHOB</name>
<dbReference type="EMBL" id="FNPF01000035">
    <property type="protein sequence ID" value="SDY93266.1"/>
    <property type="molecule type" value="Genomic_DNA"/>
</dbReference>
<keyword evidence="1" id="KW-0238">DNA-binding</keyword>
<evidence type="ECO:0000256" key="2">
    <source>
        <dbReference type="ARBA" id="ARBA00023172"/>
    </source>
</evidence>
<accession>A0A1H3NWK6</accession>
<dbReference type="Pfam" id="PF00239">
    <property type="entry name" value="Resolvase"/>
    <property type="match status" value="1"/>
</dbReference>
<evidence type="ECO:0000313" key="5">
    <source>
        <dbReference type="Proteomes" id="UP000199286"/>
    </source>
</evidence>
<dbReference type="PANTHER" id="PTHR30461:SF2">
    <property type="entry name" value="SERINE RECOMBINASE PINE-RELATED"/>
    <property type="match status" value="1"/>
</dbReference>
<organism evidence="4 5">
    <name type="scientific">Citreimonas salinaria</name>
    <dbReference type="NCBI Taxonomy" id="321339"/>
    <lineage>
        <taxon>Bacteria</taxon>
        <taxon>Pseudomonadati</taxon>
        <taxon>Pseudomonadota</taxon>
        <taxon>Alphaproteobacteria</taxon>
        <taxon>Rhodobacterales</taxon>
        <taxon>Roseobacteraceae</taxon>
        <taxon>Citreimonas</taxon>
    </lineage>
</organism>
<keyword evidence="5" id="KW-1185">Reference proteome</keyword>
<dbReference type="STRING" id="321339.SAMN05444340_1356"/>
<protein>
    <submittedName>
        <fullName evidence="4">Site-specific DNA recombinase</fullName>
    </submittedName>
</protein>
<sequence length="231" mass="24441">MANPTPPLRLVAYERVSTARQGRSGLGLEAQRTAIDAFAATTGATILARFTETESGKRDNRPELDKALNLARITGATLVIAKLDRLSRNAAFLLTLQASSVRFVACDMPEANNLTVGIMALVAQQEREAISRRTKEALAAAKARGVTLGNPNGAAALRRAGKGGVALREAVRGNADAFAQELAPVVAEIRAAGHTSLRAMAAELNARGISTRRDGLWHVSNVRNLLGRVGL</sequence>
<dbReference type="AlphaFoldDB" id="A0A1H3NWK6"/>
<dbReference type="SMART" id="SM00857">
    <property type="entry name" value="Resolvase"/>
    <property type="match status" value="1"/>
</dbReference>
<dbReference type="CDD" id="cd00338">
    <property type="entry name" value="Ser_Recombinase"/>
    <property type="match status" value="1"/>
</dbReference>
<dbReference type="GO" id="GO:0003677">
    <property type="term" value="F:DNA binding"/>
    <property type="evidence" value="ECO:0007669"/>
    <property type="project" value="UniProtKB-KW"/>
</dbReference>
<dbReference type="PANTHER" id="PTHR30461">
    <property type="entry name" value="DNA-INVERTASE FROM LAMBDOID PROPHAGE"/>
    <property type="match status" value="1"/>
</dbReference>
<evidence type="ECO:0000313" key="4">
    <source>
        <dbReference type="EMBL" id="SDY93266.1"/>
    </source>
</evidence>
<dbReference type="OrthoDB" id="2290206at2"/>
<reference evidence="4 5" key="1">
    <citation type="submission" date="2016-10" db="EMBL/GenBank/DDBJ databases">
        <authorList>
            <person name="de Groot N.N."/>
        </authorList>
    </citation>
    <scope>NUCLEOTIDE SEQUENCE [LARGE SCALE GENOMIC DNA]</scope>
    <source>
        <strain evidence="4 5">DSM 26880</strain>
    </source>
</reference>
<evidence type="ECO:0000259" key="3">
    <source>
        <dbReference type="PROSITE" id="PS51736"/>
    </source>
</evidence>
<evidence type="ECO:0000256" key="1">
    <source>
        <dbReference type="ARBA" id="ARBA00023125"/>
    </source>
</evidence>
<dbReference type="InterPro" id="IPR036162">
    <property type="entry name" value="Resolvase-like_N_sf"/>
</dbReference>
<dbReference type="Gene3D" id="3.40.50.1390">
    <property type="entry name" value="Resolvase, N-terminal catalytic domain"/>
    <property type="match status" value="1"/>
</dbReference>
<dbReference type="GO" id="GO:0000150">
    <property type="term" value="F:DNA strand exchange activity"/>
    <property type="evidence" value="ECO:0007669"/>
    <property type="project" value="InterPro"/>
</dbReference>
<dbReference type="PROSITE" id="PS51736">
    <property type="entry name" value="RECOMBINASES_3"/>
    <property type="match status" value="1"/>
</dbReference>
<gene>
    <name evidence="4" type="ORF">SAMN05444340_1356</name>
</gene>
<feature type="domain" description="Resolvase/invertase-type recombinase catalytic" evidence="3">
    <location>
        <begin position="9"/>
        <end position="145"/>
    </location>
</feature>
<dbReference type="RefSeq" id="WP_089886400.1">
    <property type="nucleotide sequence ID" value="NZ_FNPF01000035.1"/>
</dbReference>
<dbReference type="InterPro" id="IPR006119">
    <property type="entry name" value="Resolv_N"/>
</dbReference>
<dbReference type="SUPFAM" id="SSF53041">
    <property type="entry name" value="Resolvase-like"/>
    <property type="match status" value="1"/>
</dbReference>